<dbReference type="AlphaFoldDB" id="A0A7G9LDA9"/>
<keyword evidence="1" id="KW-0472">Membrane</keyword>
<dbReference type="EMBL" id="CP060695">
    <property type="protein sequence ID" value="QNM86608.1"/>
    <property type="molecule type" value="Genomic_DNA"/>
</dbReference>
<feature type="transmembrane region" description="Helical" evidence="1">
    <location>
        <begin position="55"/>
        <end position="75"/>
    </location>
</feature>
<evidence type="ECO:0000313" key="3">
    <source>
        <dbReference type="Proteomes" id="UP000515808"/>
    </source>
</evidence>
<gene>
    <name evidence="2" type="ORF">H9W90_05670</name>
</gene>
<accession>A0A7G9LDA9</accession>
<name>A0A7G9LDA9_9FLAO</name>
<dbReference type="RefSeq" id="WP_187483485.1">
    <property type="nucleotide sequence ID" value="NZ_CP060695.1"/>
</dbReference>
<keyword evidence="3" id="KW-1185">Reference proteome</keyword>
<protein>
    <submittedName>
        <fullName evidence="2">Uncharacterized protein</fullName>
    </submittedName>
</protein>
<dbReference type="KEGG" id="ppec:H9W90_05670"/>
<sequence length="104" mass="12024">MENKEHIKKKVEDTFNVLEDINKVEVNPFLKHKILQKLNNVEEKKIAINWFTPQLQLAAFVIVLLMNTSAIYYAFNSTEVTTTSDINSFAQEYSLQETSNSLLN</sequence>
<dbReference type="Proteomes" id="UP000515808">
    <property type="component" value="Chromosome"/>
</dbReference>
<organism evidence="2 3">
    <name type="scientific">Polaribacter pectinis</name>
    <dbReference type="NCBI Taxonomy" id="2738844"/>
    <lineage>
        <taxon>Bacteria</taxon>
        <taxon>Pseudomonadati</taxon>
        <taxon>Bacteroidota</taxon>
        <taxon>Flavobacteriia</taxon>
        <taxon>Flavobacteriales</taxon>
        <taxon>Flavobacteriaceae</taxon>
    </lineage>
</organism>
<keyword evidence="1" id="KW-1133">Transmembrane helix</keyword>
<reference evidence="2 3" key="1">
    <citation type="submission" date="2020-08" db="EMBL/GenBank/DDBJ databases">
        <title>Polaribacter sp. L12M9 isolated from gut of the Korean scallop.</title>
        <authorList>
            <person name="Jeong Y.S."/>
        </authorList>
    </citation>
    <scope>NUCLEOTIDE SEQUENCE [LARGE SCALE GENOMIC DNA]</scope>
    <source>
        <strain evidence="2 3">L12M9</strain>
    </source>
</reference>
<evidence type="ECO:0000256" key="1">
    <source>
        <dbReference type="SAM" id="Phobius"/>
    </source>
</evidence>
<evidence type="ECO:0000313" key="2">
    <source>
        <dbReference type="EMBL" id="QNM86608.1"/>
    </source>
</evidence>
<proteinExistence type="predicted"/>
<keyword evidence="1" id="KW-0812">Transmembrane</keyword>